<feature type="compositionally biased region" description="Polar residues" evidence="2">
    <location>
        <begin position="617"/>
        <end position="628"/>
    </location>
</feature>
<reference evidence="3 4" key="1">
    <citation type="submission" date="2015-01" db="EMBL/GenBank/DDBJ databases">
        <title>Evolution of Trichinella species and genotypes.</title>
        <authorList>
            <person name="Korhonen P.K."/>
            <person name="Edoardo P."/>
            <person name="Giuseppe L.R."/>
            <person name="Gasser R.B."/>
        </authorList>
    </citation>
    <scope>NUCLEOTIDE SEQUENCE [LARGE SCALE GENOMIC DNA]</scope>
    <source>
        <strain evidence="3">ISS2496</strain>
    </source>
</reference>
<evidence type="ECO:0000256" key="1">
    <source>
        <dbReference type="ARBA" id="ARBA00004173"/>
    </source>
</evidence>
<evidence type="ECO:0000313" key="3">
    <source>
        <dbReference type="EMBL" id="KRY19493.1"/>
    </source>
</evidence>
<dbReference type="GO" id="GO:0005739">
    <property type="term" value="C:mitochondrion"/>
    <property type="evidence" value="ECO:0007669"/>
    <property type="project" value="UniProtKB-SubCell"/>
</dbReference>
<comment type="caution">
    <text evidence="3">The sequence shown here is derived from an EMBL/GenBank/DDBJ whole genome shotgun (WGS) entry which is preliminary data.</text>
</comment>
<comment type="subcellular location">
    <subcellularLocation>
        <location evidence="1">Mitochondrion</location>
    </subcellularLocation>
</comment>
<dbReference type="PANTHER" id="PTHR21393:SF0">
    <property type="entry name" value="SMALL RIBOSOMAL SUBUNIT PROTEIN MS27"/>
    <property type="match status" value="1"/>
</dbReference>
<dbReference type="EMBL" id="JYDQ01000035">
    <property type="protein sequence ID" value="KRY19493.1"/>
    <property type="molecule type" value="Genomic_DNA"/>
</dbReference>
<sequence length="679" mass="78904">MVLMSSIALFKLVAILVNKNTLRYIKVKVLLLYLEFNAFHFNIKFSKLRVLMLQNFWRQNFQCSKRFLLSAAYDCSEEWRKRLEAPIFKNVDTDEFITDLRKQFLGKKVASPIDLDVAVNLVQRKDHLDELKSCIYKIRHTKMSASILPSTHHALVRSFLHLGCEDLFMEMIDDPDKFSCKNIKTEEYCNVATKIACHMMKQEEFRLSTCWLSVYSCLKWLFSGDQSWITIPCTFRNMNNEEEEDLIFKIPYLKNPVFDDHFDLEEPRQLVGKTILWMSEHLPDSPAIHSCRALGLKLWNKHDRLVKLLKQYCETSDLQLHADAKLVNKIKDSAHFTNDSLEASFFDQMNKELPELEKIDISEQIDLISSWNESRIQLLENKVRQIYLKKRLAEIAELRKKLTEEREVVFFFENKATWEHTVHPDYKEADVSVSAGKLPSDDEYVVPELEKRTVDDLNGIIFTHFGVTFWLLLVICLSNGTTCDDLSECLYMVAHEPTLGLYRIEEHIRKSVPALVEMQQKIQKMNERIEGVCFDINNAITAVEDITSSMSVFNSIHENLRSCLRLKQQLDFERNKRHLLNKKYRKAAEDFKLQEMRKAKSLGYIEKSFSMDKMTESIASRSTVSTPVSDYPDSMQNDDEQSSEESVGTDVAAELAKEEEEEKESSSTSGADSHVSDQD</sequence>
<evidence type="ECO:0000256" key="2">
    <source>
        <dbReference type="SAM" id="MobiDB-lite"/>
    </source>
</evidence>
<dbReference type="Pfam" id="PF10037">
    <property type="entry name" value="MRP-S27"/>
    <property type="match status" value="1"/>
</dbReference>
<accession>A0A0V1A3Y0</accession>
<dbReference type="InterPro" id="IPR019266">
    <property type="entry name" value="Ribosomal_mS27"/>
</dbReference>
<proteinExistence type="predicted"/>
<dbReference type="Pfam" id="PF10167">
    <property type="entry name" value="BORCS8"/>
    <property type="match status" value="1"/>
</dbReference>
<name>A0A0V1A3Y0_9BILA</name>
<organism evidence="3 4">
    <name type="scientific">Trichinella patagoniensis</name>
    <dbReference type="NCBI Taxonomy" id="990121"/>
    <lineage>
        <taxon>Eukaryota</taxon>
        <taxon>Metazoa</taxon>
        <taxon>Ecdysozoa</taxon>
        <taxon>Nematoda</taxon>
        <taxon>Enoplea</taxon>
        <taxon>Dorylaimia</taxon>
        <taxon>Trichinellida</taxon>
        <taxon>Trichinellidae</taxon>
        <taxon>Trichinella</taxon>
    </lineage>
</organism>
<dbReference type="InterPro" id="IPR034913">
    <property type="entry name" value="mS27/PTCD2"/>
</dbReference>
<evidence type="ECO:0000313" key="4">
    <source>
        <dbReference type="Proteomes" id="UP000054783"/>
    </source>
</evidence>
<dbReference type="PANTHER" id="PTHR21393">
    <property type="entry name" value="MITOCHONDRIAL 28S RIBOSOMAL PROTEIN S27"/>
    <property type="match status" value="1"/>
</dbReference>
<feature type="region of interest" description="Disordered" evidence="2">
    <location>
        <begin position="617"/>
        <end position="679"/>
    </location>
</feature>
<keyword evidence="4" id="KW-1185">Reference proteome</keyword>
<dbReference type="Proteomes" id="UP000054783">
    <property type="component" value="Unassembled WGS sequence"/>
</dbReference>
<dbReference type="InterPro" id="IPR019320">
    <property type="entry name" value="BORCS8"/>
</dbReference>
<gene>
    <name evidence="3" type="ORF">T12_2681</name>
</gene>
<dbReference type="AlphaFoldDB" id="A0A0V1A3Y0"/>
<protein>
    <submittedName>
        <fullName evidence="3">Protein MEF2BNB-like protein</fullName>
    </submittedName>
</protein>